<evidence type="ECO:0000313" key="2">
    <source>
        <dbReference type="EMBL" id="GGC77949.1"/>
    </source>
</evidence>
<evidence type="ECO:0000256" key="1">
    <source>
        <dbReference type="SAM" id="MobiDB-lite"/>
    </source>
</evidence>
<gene>
    <name evidence="2" type="ORF">GCM10007216_05610</name>
</gene>
<proteinExistence type="predicted"/>
<accession>A0ABQ1NI76</accession>
<dbReference type="EMBL" id="BMCJ01000001">
    <property type="protein sequence ID" value="GGC77949.1"/>
    <property type="molecule type" value="Genomic_DNA"/>
</dbReference>
<feature type="region of interest" description="Disordered" evidence="1">
    <location>
        <begin position="107"/>
        <end position="126"/>
    </location>
</feature>
<sequence>MELPITGFIVGSDQSKEDEGHSHVLYLTSWGGRPVHVHEFGGMTSFDMGHLHQYAGTTEPAPSGVPHTHSYFTVTSFDSGHNHRINGETGPAIPLPGGGHYHEFRGVTSADGSPPHEHAYSGRTSP</sequence>
<name>A0ABQ1NI76_9BACI</name>
<evidence type="ECO:0000313" key="3">
    <source>
        <dbReference type="Proteomes" id="UP000619534"/>
    </source>
</evidence>
<evidence type="ECO:0008006" key="4">
    <source>
        <dbReference type="Google" id="ProtNLM"/>
    </source>
</evidence>
<dbReference type="RefSeq" id="WP_062445141.1">
    <property type="nucleotide sequence ID" value="NZ_BMCJ01000001.1"/>
</dbReference>
<comment type="caution">
    <text evidence="2">The sequence shown here is derived from an EMBL/GenBank/DDBJ whole genome shotgun (WGS) entry which is preliminary data.</text>
</comment>
<keyword evidence="3" id="KW-1185">Reference proteome</keyword>
<dbReference type="Pfam" id="PF12788">
    <property type="entry name" value="YmaF"/>
    <property type="match status" value="1"/>
</dbReference>
<reference evidence="3" key="1">
    <citation type="journal article" date="2019" name="Int. J. Syst. Evol. Microbiol.">
        <title>The Global Catalogue of Microorganisms (GCM) 10K type strain sequencing project: providing services to taxonomists for standard genome sequencing and annotation.</title>
        <authorList>
            <consortium name="The Broad Institute Genomics Platform"/>
            <consortium name="The Broad Institute Genome Sequencing Center for Infectious Disease"/>
            <person name="Wu L."/>
            <person name="Ma J."/>
        </authorList>
    </citation>
    <scope>NUCLEOTIDE SEQUENCE [LARGE SCALE GENOMIC DNA]</scope>
    <source>
        <strain evidence="3">CCM 7282</strain>
    </source>
</reference>
<organism evidence="2 3">
    <name type="scientific">Thalassobacillus devorans</name>
    <dbReference type="NCBI Taxonomy" id="279813"/>
    <lineage>
        <taxon>Bacteria</taxon>
        <taxon>Bacillati</taxon>
        <taxon>Bacillota</taxon>
        <taxon>Bacilli</taxon>
        <taxon>Bacillales</taxon>
        <taxon>Bacillaceae</taxon>
        <taxon>Thalassobacillus</taxon>
    </lineage>
</organism>
<dbReference type="InterPro" id="IPR024307">
    <property type="entry name" value="YmaF"/>
</dbReference>
<protein>
    <recommendedName>
        <fullName evidence="4">YmaF-like protein</fullName>
    </recommendedName>
</protein>
<dbReference type="Proteomes" id="UP000619534">
    <property type="component" value="Unassembled WGS sequence"/>
</dbReference>